<sequence length="90" mass="10299">MEDSLFLLRSLAELRGRDRDRDLSRAPASVDFLVIGDPRPVFPCDEGSRHGYEMCSHIYPPERPDLKNSGLARYLRFALVGYPLPQIRPL</sequence>
<dbReference type="Proteomes" id="UP000712600">
    <property type="component" value="Unassembled WGS sequence"/>
</dbReference>
<proteinExistence type="predicted"/>
<comment type="caution">
    <text evidence="1">The sequence shown here is derived from an EMBL/GenBank/DDBJ whole genome shotgun (WGS) entry which is preliminary data.</text>
</comment>
<name>A0A8S9SI18_BRACR</name>
<evidence type="ECO:0000313" key="1">
    <source>
        <dbReference type="EMBL" id="KAF3601201.1"/>
    </source>
</evidence>
<evidence type="ECO:0000313" key="2">
    <source>
        <dbReference type="Proteomes" id="UP000712600"/>
    </source>
</evidence>
<reference evidence="1" key="1">
    <citation type="submission" date="2019-12" db="EMBL/GenBank/DDBJ databases">
        <title>Genome sequencing and annotation of Brassica cretica.</title>
        <authorList>
            <person name="Studholme D.J."/>
            <person name="Sarris P."/>
        </authorList>
    </citation>
    <scope>NUCLEOTIDE SEQUENCE</scope>
    <source>
        <strain evidence="1">PFS-109/04</strain>
        <tissue evidence="1">Leaf</tissue>
    </source>
</reference>
<dbReference type="EMBL" id="QGKX02000004">
    <property type="protein sequence ID" value="KAF3601201.1"/>
    <property type="molecule type" value="Genomic_DNA"/>
</dbReference>
<protein>
    <submittedName>
        <fullName evidence="1">Uncharacterized protein</fullName>
    </submittedName>
</protein>
<dbReference type="AlphaFoldDB" id="A0A8S9SI18"/>
<gene>
    <name evidence="1" type="ORF">F2Q69_00034917</name>
</gene>
<organism evidence="1 2">
    <name type="scientific">Brassica cretica</name>
    <name type="common">Mustard</name>
    <dbReference type="NCBI Taxonomy" id="69181"/>
    <lineage>
        <taxon>Eukaryota</taxon>
        <taxon>Viridiplantae</taxon>
        <taxon>Streptophyta</taxon>
        <taxon>Embryophyta</taxon>
        <taxon>Tracheophyta</taxon>
        <taxon>Spermatophyta</taxon>
        <taxon>Magnoliopsida</taxon>
        <taxon>eudicotyledons</taxon>
        <taxon>Gunneridae</taxon>
        <taxon>Pentapetalae</taxon>
        <taxon>rosids</taxon>
        <taxon>malvids</taxon>
        <taxon>Brassicales</taxon>
        <taxon>Brassicaceae</taxon>
        <taxon>Brassiceae</taxon>
        <taxon>Brassica</taxon>
    </lineage>
</organism>
<accession>A0A8S9SI18</accession>